<proteinExistence type="predicted"/>
<keyword evidence="7 8" id="KW-0472">Membrane</keyword>
<dbReference type="GO" id="GO:0016763">
    <property type="term" value="F:pentosyltransferase activity"/>
    <property type="evidence" value="ECO:0007669"/>
    <property type="project" value="TreeGrafter"/>
</dbReference>
<dbReference type="GO" id="GO:0010041">
    <property type="term" value="P:response to iron(III) ion"/>
    <property type="evidence" value="ECO:0007669"/>
    <property type="project" value="TreeGrafter"/>
</dbReference>
<reference evidence="10 11" key="1">
    <citation type="submission" date="2006-10" db="EMBL/GenBank/DDBJ databases">
        <title>Complete sequence of chromosome of Pelobacter propionicus DSM 2379.</title>
        <authorList>
            <consortium name="US DOE Joint Genome Institute"/>
            <person name="Copeland A."/>
            <person name="Lucas S."/>
            <person name="Lapidus A."/>
            <person name="Barry K."/>
            <person name="Detter J.C."/>
            <person name="Glavina del Rio T."/>
            <person name="Hammon N."/>
            <person name="Israni S."/>
            <person name="Dalin E."/>
            <person name="Tice H."/>
            <person name="Pitluck S."/>
            <person name="Saunders E."/>
            <person name="Brettin T."/>
            <person name="Bruce D."/>
            <person name="Han C."/>
            <person name="Tapia R."/>
            <person name="Schmutz J."/>
            <person name="Larimer F."/>
            <person name="Land M."/>
            <person name="Hauser L."/>
            <person name="Kyrpides N."/>
            <person name="Kim E."/>
            <person name="Lovley D."/>
            <person name="Richardson P."/>
        </authorList>
    </citation>
    <scope>NUCLEOTIDE SEQUENCE [LARGE SCALE GENOMIC DNA]</scope>
    <source>
        <strain evidence="11">DSM 2379 / NBRC 103807 / OttBd1</strain>
    </source>
</reference>
<evidence type="ECO:0000256" key="4">
    <source>
        <dbReference type="ARBA" id="ARBA00022679"/>
    </source>
</evidence>
<keyword evidence="2" id="KW-1003">Cell membrane</keyword>
<evidence type="ECO:0000256" key="5">
    <source>
        <dbReference type="ARBA" id="ARBA00022692"/>
    </source>
</evidence>
<dbReference type="Pfam" id="PF02366">
    <property type="entry name" value="PMT"/>
    <property type="match status" value="1"/>
</dbReference>
<gene>
    <name evidence="10" type="ordered locus">Ppro_0533</name>
</gene>
<feature type="transmembrane region" description="Helical" evidence="8">
    <location>
        <begin position="367"/>
        <end position="389"/>
    </location>
</feature>
<feature type="transmembrane region" description="Helical" evidence="8">
    <location>
        <begin position="221"/>
        <end position="241"/>
    </location>
</feature>
<feature type="transmembrane region" description="Helical" evidence="8">
    <location>
        <begin position="180"/>
        <end position="209"/>
    </location>
</feature>
<organism evidence="10 11">
    <name type="scientific">Pelobacter propionicus (strain DSM 2379 / NBRC 103807 / OttBd1)</name>
    <dbReference type="NCBI Taxonomy" id="338966"/>
    <lineage>
        <taxon>Bacteria</taxon>
        <taxon>Pseudomonadati</taxon>
        <taxon>Thermodesulfobacteriota</taxon>
        <taxon>Desulfuromonadia</taxon>
        <taxon>Desulfuromonadales</taxon>
        <taxon>Desulfuromonadaceae</taxon>
        <taxon>Pelobacter</taxon>
    </lineage>
</organism>
<keyword evidence="4 10" id="KW-0808">Transferase</keyword>
<evidence type="ECO:0000256" key="8">
    <source>
        <dbReference type="SAM" id="Phobius"/>
    </source>
</evidence>
<dbReference type="InterPro" id="IPR050297">
    <property type="entry name" value="LipidA_mod_glycosyltrf_83"/>
</dbReference>
<dbReference type="GO" id="GO:0005886">
    <property type="term" value="C:plasma membrane"/>
    <property type="evidence" value="ECO:0007669"/>
    <property type="project" value="UniProtKB-SubCell"/>
</dbReference>
<feature type="transmembrane region" description="Helical" evidence="8">
    <location>
        <begin position="20"/>
        <end position="39"/>
    </location>
</feature>
<dbReference type="GO" id="GO:0006493">
    <property type="term" value="P:protein O-linked glycosylation"/>
    <property type="evidence" value="ECO:0007669"/>
    <property type="project" value="InterPro"/>
</dbReference>
<evidence type="ECO:0000259" key="9">
    <source>
        <dbReference type="Pfam" id="PF02366"/>
    </source>
</evidence>
<feature type="transmembrane region" description="Helical" evidence="8">
    <location>
        <begin position="269"/>
        <end position="291"/>
    </location>
</feature>
<comment type="subcellular location">
    <subcellularLocation>
        <location evidence="1">Cell membrane</location>
        <topology evidence="1">Multi-pass membrane protein</topology>
    </subcellularLocation>
</comment>
<feature type="transmembrane region" description="Helical" evidence="8">
    <location>
        <begin position="123"/>
        <end position="144"/>
    </location>
</feature>
<dbReference type="PANTHER" id="PTHR33908">
    <property type="entry name" value="MANNOSYLTRANSFERASE YKCB-RELATED"/>
    <property type="match status" value="1"/>
</dbReference>
<feature type="domain" description="ArnT-like N-terminal" evidence="9">
    <location>
        <begin position="40"/>
        <end position="239"/>
    </location>
</feature>
<keyword evidence="3" id="KW-0328">Glycosyltransferase</keyword>
<dbReference type="RefSeq" id="WP_011734477.1">
    <property type="nucleotide sequence ID" value="NC_008609.1"/>
</dbReference>
<dbReference type="CAZy" id="GT83">
    <property type="family name" value="Glycosyltransferase Family 83"/>
</dbReference>
<sequence length="557" mass="60598">MRDYKVYARSGSEGWLRDLLFLLLLFSVPFLASLGRLPLFGPYEGAYAEISRAMLERGDLITTSLDHLNRFGNPPLLFWLNAASLAFFGQNEFSVRFPTALCGLLTLPAVYVIARRLYDRRTALLSAILLGSCTGFALLSRVILTQLPLCLCLTAALGSFLVAGQRGERSREASGHWYPFYLFCALAVLAGGMVGILLPVAVILVYLLLAGRWELLPRMRCGSGLLLFLVVAAPWFVAVWLESPESAHLLSGQGIGRYGASLAEDRRPFWLVVPLLVVGLLPWSGYILPALSRAWREQGRGGGRSGLFLMIWALAILLFFVLSGSRPIPALLPAFPPLAILTAHLVKGELERRGRGLRLVTRLQGAVMALLGVTALAYPLLLRSVQSLAALLPSWGHALERWAEHAPRLSPAACMLVAGLLLLQGVMSLAVSERRTGRALIVLCLCSFALEIIVPRQIMGTIAQAESPRDLVVRAVELAGADTPIVTLGPLHGVSWYAGRPVPDAGNRQQDLAALWRGTAPLLVILEKGELDALLPSLRPAPRILMESGPRLLISNR</sequence>
<protein>
    <submittedName>
        <fullName evidence="10">Glycosyl transferase, family 39</fullName>
    </submittedName>
</protein>
<dbReference type="STRING" id="338966.Ppro_0533"/>
<dbReference type="AlphaFoldDB" id="A1ALE4"/>
<feature type="transmembrane region" description="Helical" evidence="8">
    <location>
        <begin position="328"/>
        <end position="346"/>
    </location>
</feature>
<evidence type="ECO:0000313" key="10">
    <source>
        <dbReference type="EMBL" id="ABK98164.1"/>
    </source>
</evidence>
<dbReference type="HOGENOM" id="CLU_019200_0_0_7"/>
<evidence type="ECO:0000256" key="7">
    <source>
        <dbReference type="ARBA" id="ARBA00023136"/>
    </source>
</evidence>
<dbReference type="GO" id="GO:0000030">
    <property type="term" value="F:mannosyltransferase activity"/>
    <property type="evidence" value="ECO:0007669"/>
    <property type="project" value="InterPro"/>
</dbReference>
<accession>A1ALE4</accession>
<feature type="transmembrane region" description="Helical" evidence="8">
    <location>
        <begin position="95"/>
        <end position="114"/>
    </location>
</feature>
<dbReference type="eggNOG" id="COG1807">
    <property type="taxonomic scope" value="Bacteria"/>
</dbReference>
<dbReference type="GO" id="GO:0009103">
    <property type="term" value="P:lipopolysaccharide biosynthetic process"/>
    <property type="evidence" value="ECO:0007669"/>
    <property type="project" value="TreeGrafter"/>
</dbReference>
<keyword evidence="11" id="KW-1185">Reference proteome</keyword>
<evidence type="ECO:0000313" key="11">
    <source>
        <dbReference type="Proteomes" id="UP000006732"/>
    </source>
</evidence>
<feature type="transmembrane region" description="Helical" evidence="8">
    <location>
        <begin position="409"/>
        <end position="432"/>
    </location>
</feature>
<evidence type="ECO:0000256" key="3">
    <source>
        <dbReference type="ARBA" id="ARBA00022676"/>
    </source>
</evidence>
<name>A1ALE4_PELPD</name>
<feature type="transmembrane region" description="Helical" evidence="8">
    <location>
        <begin position="303"/>
        <end position="322"/>
    </location>
</feature>
<evidence type="ECO:0000256" key="2">
    <source>
        <dbReference type="ARBA" id="ARBA00022475"/>
    </source>
</evidence>
<dbReference type="PANTHER" id="PTHR33908:SF3">
    <property type="entry name" value="UNDECAPRENYL PHOSPHATE-ALPHA-4-AMINO-4-DEOXY-L-ARABINOSE ARABINOSYL TRANSFERASE"/>
    <property type="match status" value="1"/>
</dbReference>
<dbReference type="KEGG" id="ppd:Ppro_0533"/>
<keyword evidence="5 8" id="KW-0812">Transmembrane</keyword>
<dbReference type="InterPro" id="IPR003342">
    <property type="entry name" value="ArnT-like_N"/>
</dbReference>
<dbReference type="EMBL" id="CP000482">
    <property type="protein sequence ID" value="ABK98164.1"/>
    <property type="molecule type" value="Genomic_DNA"/>
</dbReference>
<evidence type="ECO:0000256" key="6">
    <source>
        <dbReference type="ARBA" id="ARBA00022989"/>
    </source>
</evidence>
<dbReference type="Proteomes" id="UP000006732">
    <property type="component" value="Chromosome"/>
</dbReference>
<evidence type="ECO:0000256" key="1">
    <source>
        <dbReference type="ARBA" id="ARBA00004651"/>
    </source>
</evidence>
<keyword evidence="6 8" id="KW-1133">Transmembrane helix</keyword>
<dbReference type="OrthoDB" id="9815691at2"/>